<dbReference type="EMBL" id="CP071091">
    <property type="protein sequence ID" value="QSQ11929.1"/>
    <property type="molecule type" value="Genomic_DNA"/>
</dbReference>
<dbReference type="InterPro" id="IPR015915">
    <property type="entry name" value="Kelch-typ_b-propeller"/>
</dbReference>
<organism evidence="3 4">
    <name type="scientific">Myxococcus landrumensis</name>
    <dbReference type="NCBI Taxonomy" id="2813577"/>
    <lineage>
        <taxon>Bacteria</taxon>
        <taxon>Pseudomonadati</taxon>
        <taxon>Myxococcota</taxon>
        <taxon>Myxococcia</taxon>
        <taxon>Myxococcales</taxon>
        <taxon>Cystobacterineae</taxon>
        <taxon>Myxococcaceae</taxon>
        <taxon>Myxococcus</taxon>
    </lineage>
</organism>
<dbReference type="RefSeq" id="WP_206713668.1">
    <property type="nucleotide sequence ID" value="NZ_CP071091.1"/>
</dbReference>
<evidence type="ECO:0000256" key="2">
    <source>
        <dbReference type="SAM" id="SignalP"/>
    </source>
</evidence>
<keyword evidence="2" id="KW-0732">Signal</keyword>
<evidence type="ECO:0000313" key="3">
    <source>
        <dbReference type="EMBL" id="QSQ11929.1"/>
    </source>
</evidence>
<proteinExistence type="predicted"/>
<reference evidence="3 4" key="1">
    <citation type="submission" date="2021-02" db="EMBL/GenBank/DDBJ databases">
        <title>De Novo genome assembly of isolated myxobacteria.</title>
        <authorList>
            <person name="Stevens D.C."/>
        </authorList>
    </citation>
    <scope>NUCLEOTIDE SEQUENCE [LARGE SCALE GENOMIC DNA]</scope>
    <source>
        <strain evidence="3 4">SCHIC003</strain>
    </source>
</reference>
<evidence type="ECO:0000313" key="4">
    <source>
        <dbReference type="Proteomes" id="UP000663090"/>
    </source>
</evidence>
<feature type="region of interest" description="Disordered" evidence="1">
    <location>
        <begin position="100"/>
        <end position="139"/>
    </location>
</feature>
<dbReference type="SUPFAM" id="SSF117281">
    <property type="entry name" value="Kelch motif"/>
    <property type="match status" value="2"/>
</dbReference>
<evidence type="ECO:0008006" key="5">
    <source>
        <dbReference type="Google" id="ProtNLM"/>
    </source>
</evidence>
<feature type="signal peptide" evidence="2">
    <location>
        <begin position="1"/>
        <end position="18"/>
    </location>
</feature>
<keyword evidence="4" id="KW-1185">Reference proteome</keyword>
<gene>
    <name evidence="3" type="ORF">JY572_26520</name>
</gene>
<dbReference type="Gene3D" id="2.120.10.80">
    <property type="entry name" value="Kelch-type beta propeller"/>
    <property type="match status" value="2"/>
</dbReference>
<accession>A0ABX7N2X1</accession>
<evidence type="ECO:0000256" key="1">
    <source>
        <dbReference type="SAM" id="MobiDB-lite"/>
    </source>
</evidence>
<dbReference type="Proteomes" id="UP000663090">
    <property type="component" value="Chromosome"/>
</dbReference>
<name>A0ABX7N2X1_9BACT</name>
<dbReference type="PROSITE" id="PS51257">
    <property type="entry name" value="PROKAR_LIPOPROTEIN"/>
    <property type="match status" value="1"/>
</dbReference>
<sequence length="522" mass="52389">MRSGLRVLLFAVVSTLLACEKSPGGVHVSVDGPLTPGLHFDRLSVVASLPDGAALAVATLEGEALRLPATFNFESGPATPEGTRVTVRATAELLGAIQSTASGETTLTPGAGSRLSLSLPPVAERPDAGPPREACDNGVDDDGDGLGDCADPDCAGASCQPGGLVCANSVCACPGGVTGVITERPGFAPRMNPAAVFATTGPYAGGLVMMGGRDGTGRPVSTVEVFFPATGQVLKGELGVARAEPSALVLEEGQVVVLGGVRADGQPEPSAEWLNPDGGTTRVSFTPPLGIHRALAGPLGSDVVVAGGQLTLARDAGAVSDTAVRVSLRGDDAGSWSLLGNLSLDCPSGSASMGGAFVLAGGCTPNASSPRMDVVEPSGVLGAGPLLPVPLSAPAVVELKSGRALVLGGREVGVMPSARAFLLERNTGRVRMRELTPMDVARGAPRAVLAGNGWVYVEDTDGAPAAWFDPASERFTPAVSLSTPRQGHALVGGPGGSVHLVGGSRPDAGPEGLSWVIEPRCP</sequence>
<protein>
    <recommendedName>
        <fullName evidence="5">Lipoprotein</fullName>
    </recommendedName>
</protein>
<feature type="chain" id="PRO_5045933993" description="Lipoprotein" evidence="2">
    <location>
        <begin position="19"/>
        <end position="522"/>
    </location>
</feature>